<dbReference type="EMBL" id="FNES01000003">
    <property type="protein sequence ID" value="SDJ16139.1"/>
    <property type="molecule type" value="Genomic_DNA"/>
</dbReference>
<dbReference type="STRING" id="376427.SAMN04487954_103208"/>
<keyword evidence="6 8" id="KW-0472">Membrane</keyword>
<feature type="compositionally biased region" description="Basic and acidic residues" evidence="10">
    <location>
        <begin position="242"/>
        <end position="257"/>
    </location>
</feature>
<evidence type="ECO:0000256" key="10">
    <source>
        <dbReference type="SAM" id="MobiDB-lite"/>
    </source>
</evidence>
<evidence type="ECO:0000256" key="6">
    <source>
        <dbReference type="ARBA" id="ARBA00023136"/>
    </source>
</evidence>
<feature type="compositionally biased region" description="Basic and acidic residues" evidence="10">
    <location>
        <begin position="194"/>
        <end position="216"/>
    </location>
</feature>
<keyword evidence="3 8" id="KW-0132">Cell division</keyword>
<evidence type="ECO:0000256" key="8">
    <source>
        <dbReference type="HAMAP-Rule" id="MF_00509"/>
    </source>
</evidence>
<proteinExistence type="inferred from homology"/>
<reference evidence="12 13" key="1">
    <citation type="submission" date="2016-10" db="EMBL/GenBank/DDBJ databases">
        <authorList>
            <person name="de Groot N.N."/>
        </authorList>
    </citation>
    <scope>NUCLEOTIDE SEQUENCE [LARGE SCALE GENOMIC DNA]</scope>
    <source>
        <strain evidence="12 13">CGMCC 1.6133</strain>
    </source>
</reference>
<dbReference type="PANTHER" id="PTHR38685">
    <property type="entry name" value="CELL DIVISION PROTEIN ZIPA"/>
    <property type="match status" value="1"/>
</dbReference>
<dbReference type="PANTHER" id="PTHR38685:SF1">
    <property type="entry name" value="CELL DIVISION PROTEIN ZIPA"/>
    <property type="match status" value="1"/>
</dbReference>
<accession>A0A1G8RGV6</accession>
<evidence type="ECO:0000313" key="13">
    <source>
        <dbReference type="Proteomes" id="UP000198525"/>
    </source>
</evidence>
<evidence type="ECO:0000256" key="4">
    <source>
        <dbReference type="ARBA" id="ARBA00022692"/>
    </source>
</evidence>
<comment type="function">
    <text evidence="8 9">Essential cell division protein that stabilizes the FtsZ protofilaments by cross-linking them and that serves as a cytoplasmic membrane anchor for the Z ring. Also required for the recruitment to the septal ring of downstream cell division proteins.</text>
</comment>
<evidence type="ECO:0000256" key="5">
    <source>
        <dbReference type="ARBA" id="ARBA00022989"/>
    </source>
</evidence>
<evidence type="ECO:0000256" key="9">
    <source>
        <dbReference type="RuleBase" id="RU003612"/>
    </source>
</evidence>
<evidence type="ECO:0000256" key="1">
    <source>
        <dbReference type="ARBA" id="ARBA00022475"/>
    </source>
</evidence>
<dbReference type="AlphaFoldDB" id="A0A1G8RGV6"/>
<feature type="compositionally biased region" description="Low complexity" evidence="10">
    <location>
        <begin position="124"/>
        <end position="153"/>
    </location>
</feature>
<evidence type="ECO:0000256" key="3">
    <source>
        <dbReference type="ARBA" id="ARBA00022618"/>
    </source>
</evidence>
<evidence type="ECO:0000256" key="7">
    <source>
        <dbReference type="ARBA" id="ARBA00023306"/>
    </source>
</evidence>
<feature type="compositionally biased region" description="Basic and acidic residues" evidence="10">
    <location>
        <begin position="297"/>
        <end position="319"/>
    </location>
</feature>
<dbReference type="InterPro" id="IPR007449">
    <property type="entry name" value="ZipA_FtsZ-bd_C"/>
</dbReference>
<dbReference type="GO" id="GO:0000917">
    <property type="term" value="P:division septum assembly"/>
    <property type="evidence" value="ECO:0007669"/>
    <property type="project" value="TreeGrafter"/>
</dbReference>
<dbReference type="NCBIfam" id="TIGR02205">
    <property type="entry name" value="septum_zipA"/>
    <property type="match status" value="1"/>
</dbReference>
<dbReference type="Proteomes" id="UP000198525">
    <property type="component" value="Unassembled WGS sequence"/>
</dbReference>
<dbReference type="InterPro" id="IPR036765">
    <property type="entry name" value="ZipA_FtsZ-bd_C_sf"/>
</dbReference>
<keyword evidence="5 8" id="KW-1133">Transmembrane helix</keyword>
<comment type="similarity">
    <text evidence="8 9">Belongs to the ZipA family.</text>
</comment>
<dbReference type="GO" id="GO:0043093">
    <property type="term" value="P:FtsZ-dependent cytokinesis"/>
    <property type="evidence" value="ECO:0007669"/>
    <property type="project" value="UniProtKB-UniRule"/>
</dbReference>
<feature type="region of interest" description="Disordered" evidence="10">
    <location>
        <begin position="34"/>
        <end position="257"/>
    </location>
</feature>
<evidence type="ECO:0000313" key="12">
    <source>
        <dbReference type="EMBL" id="SDJ16139.1"/>
    </source>
</evidence>
<dbReference type="RefSeq" id="WP_089683747.1">
    <property type="nucleotide sequence ID" value="NZ_FNES01000003.1"/>
</dbReference>
<feature type="transmembrane region" description="Helical" evidence="8">
    <location>
        <begin position="6"/>
        <end position="24"/>
    </location>
</feature>
<organism evidence="12 13">
    <name type="scientific">Billgrantia gudaonensis</name>
    <dbReference type="NCBI Taxonomy" id="376427"/>
    <lineage>
        <taxon>Bacteria</taxon>
        <taxon>Pseudomonadati</taxon>
        <taxon>Pseudomonadota</taxon>
        <taxon>Gammaproteobacteria</taxon>
        <taxon>Oceanospirillales</taxon>
        <taxon>Halomonadaceae</taxon>
        <taxon>Billgrantia</taxon>
    </lineage>
</organism>
<sequence length="556" mass="60250">MELREWLIILGLALVTLIVVDGVRRLKRQHRVPRLDQAGTETSPGTGAASDTEGDSNWELPNGGARVVSPASSSTVKPKPKLQRQEHPGPSRVLAARRRASAEQPSRQAEKASRCVADADEVASAETPPTATEASSSPARRADEAAAAVAEPETGMPEKPVDASSADFPRAEAESAEMATSAAQDDAASTGRAQGDREPSASDESHATAPPRRREPTLSALGGPGLDDAEPSVRADSLNADPADHDESGFDEDERYRLVDLEGVGDSLKSGSRRMGASMQRFGVSVQERLAKRRERKREAREEKARLAEEREAAVRAAEEQASQQARAEREAIARRRQADEARHSAVRSDDADDPLFAPSRRGTVDEDATLAASRDEPAEDGVVRTHPTLEKALRHDVSAERARDALSHADEVIVISVMSRDEAGFAGAALLDLMLACGLRYSSEMGIFHRFETEDADSELQFSMVNVLKPGTFPIETMDDFTTPGITLLMPLPGAVDTAAAFEAMVETAMVIVRHLGGELKDENHSVMTAQTVGFARQRVQEFERRHRLNRRQVN</sequence>
<keyword evidence="1 8" id="KW-1003">Cell membrane</keyword>
<keyword evidence="4 8" id="KW-0812">Transmembrane</keyword>
<comment type="subcellular location">
    <subcellularLocation>
        <location evidence="8">Cell inner membrane</location>
        <topology evidence="8">Single-pass type I membrane protein</topology>
    </subcellularLocation>
    <text evidence="8">Localizes to the Z ring in an FtsZ-dependent manner.</text>
</comment>
<feature type="compositionally biased region" description="Low complexity" evidence="10">
    <location>
        <begin position="176"/>
        <end position="190"/>
    </location>
</feature>
<feature type="region of interest" description="Disordered" evidence="10">
    <location>
        <begin position="285"/>
        <end position="397"/>
    </location>
</feature>
<name>A0A1G8RGV6_9GAMM</name>
<comment type="subunit">
    <text evidence="8">Interacts with FtsZ via their C-terminal domains.</text>
</comment>
<feature type="domain" description="ZipA C-terminal FtsZ-binding" evidence="11">
    <location>
        <begin position="410"/>
        <end position="541"/>
    </location>
</feature>
<dbReference type="HAMAP" id="MF_00509">
    <property type="entry name" value="ZipA"/>
    <property type="match status" value="1"/>
</dbReference>
<gene>
    <name evidence="8" type="primary">zipA</name>
    <name evidence="12" type="ORF">SAMN04487954_103208</name>
</gene>
<keyword evidence="7 8" id="KW-0131">Cell cycle</keyword>
<dbReference type="SMART" id="SM00771">
    <property type="entry name" value="ZipA_C"/>
    <property type="match status" value="1"/>
</dbReference>
<evidence type="ECO:0000259" key="11">
    <source>
        <dbReference type="SMART" id="SM00771"/>
    </source>
</evidence>
<feature type="compositionally biased region" description="Basic and acidic residues" evidence="10">
    <location>
        <begin position="374"/>
        <end position="397"/>
    </location>
</feature>
<dbReference type="Gene3D" id="3.30.1400.10">
    <property type="entry name" value="ZipA, C-terminal FtsZ-binding domain"/>
    <property type="match status" value="1"/>
</dbReference>
<keyword evidence="2 8" id="KW-0997">Cell inner membrane</keyword>
<evidence type="ECO:0000256" key="2">
    <source>
        <dbReference type="ARBA" id="ARBA00022519"/>
    </source>
</evidence>
<protein>
    <recommendedName>
        <fullName evidence="8 9">Cell division protein ZipA</fullName>
    </recommendedName>
</protein>
<dbReference type="Pfam" id="PF04354">
    <property type="entry name" value="ZipA_C"/>
    <property type="match status" value="1"/>
</dbReference>
<dbReference type="GO" id="GO:0032153">
    <property type="term" value="C:cell division site"/>
    <property type="evidence" value="ECO:0007669"/>
    <property type="project" value="UniProtKB-UniRule"/>
</dbReference>
<keyword evidence="13" id="KW-1185">Reference proteome</keyword>
<dbReference type="InterPro" id="IPR011919">
    <property type="entry name" value="Cell_div_ZipA"/>
</dbReference>
<feature type="compositionally biased region" description="Basic and acidic residues" evidence="10">
    <location>
        <begin position="327"/>
        <end position="350"/>
    </location>
</feature>
<dbReference type="OrthoDB" id="7054914at2"/>
<dbReference type="SUPFAM" id="SSF64383">
    <property type="entry name" value="Cell-division protein ZipA, C-terminal domain"/>
    <property type="match status" value="1"/>
</dbReference>
<dbReference type="GO" id="GO:0005886">
    <property type="term" value="C:plasma membrane"/>
    <property type="evidence" value="ECO:0007669"/>
    <property type="project" value="UniProtKB-SubCell"/>
</dbReference>